<dbReference type="HOGENOM" id="CLU_710443_0_0_1"/>
<dbReference type="AlphaFoldDB" id="T1KEI7"/>
<feature type="compositionally biased region" description="Low complexity" evidence="1">
    <location>
        <begin position="299"/>
        <end position="310"/>
    </location>
</feature>
<evidence type="ECO:0000313" key="2">
    <source>
        <dbReference type="EnsemblMetazoa" id="tetur09g06727.1"/>
    </source>
</evidence>
<dbReference type="EnsemblMetazoa" id="tetur09g06727.1">
    <property type="protein sequence ID" value="tetur09g06727.1"/>
    <property type="gene ID" value="tetur09g06727"/>
</dbReference>
<dbReference type="Proteomes" id="UP000015104">
    <property type="component" value="Unassembled WGS sequence"/>
</dbReference>
<proteinExistence type="predicted"/>
<dbReference type="EMBL" id="CAEY01002034">
    <property type="status" value="NOT_ANNOTATED_CDS"/>
    <property type="molecule type" value="Genomic_DNA"/>
</dbReference>
<feature type="compositionally biased region" description="Polar residues" evidence="1">
    <location>
        <begin position="12"/>
        <end position="33"/>
    </location>
</feature>
<evidence type="ECO:0000313" key="3">
    <source>
        <dbReference type="Proteomes" id="UP000015104"/>
    </source>
</evidence>
<reference evidence="2" key="2">
    <citation type="submission" date="2015-06" db="UniProtKB">
        <authorList>
            <consortium name="EnsemblMetazoa"/>
        </authorList>
    </citation>
    <scope>IDENTIFICATION</scope>
</reference>
<feature type="compositionally biased region" description="Basic and acidic residues" evidence="1">
    <location>
        <begin position="1"/>
        <end position="10"/>
    </location>
</feature>
<evidence type="ECO:0000256" key="1">
    <source>
        <dbReference type="SAM" id="MobiDB-lite"/>
    </source>
</evidence>
<feature type="compositionally biased region" description="Acidic residues" evidence="1">
    <location>
        <begin position="280"/>
        <end position="292"/>
    </location>
</feature>
<accession>T1KEI7</accession>
<organism evidence="2 3">
    <name type="scientific">Tetranychus urticae</name>
    <name type="common">Two-spotted spider mite</name>
    <dbReference type="NCBI Taxonomy" id="32264"/>
    <lineage>
        <taxon>Eukaryota</taxon>
        <taxon>Metazoa</taxon>
        <taxon>Ecdysozoa</taxon>
        <taxon>Arthropoda</taxon>
        <taxon>Chelicerata</taxon>
        <taxon>Arachnida</taxon>
        <taxon>Acari</taxon>
        <taxon>Acariformes</taxon>
        <taxon>Trombidiformes</taxon>
        <taxon>Prostigmata</taxon>
        <taxon>Eleutherengona</taxon>
        <taxon>Raphignathae</taxon>
        <taxon>Tetranychoidea</taxon>
        <taxon>Tetranychidae</taxon>
        <taxon>Tetranychus</taxon>
    </lineage>
</organism>
<keyword evidence="3" id="KW-1185">Reference proteome</keyword>
<protein>
    <submittedName>
        <fullName evidence="2">Uncharacterized protein</fullName>
    </submittedName>
</protein>
<sequence>MASHTSDDRFFSNLSPLTGNSTLESTLPLSSNDDVSDQSTKKKHKKKKSMNCKYISSLCEDLPMDIINVFGIKNMNKPIGRPRLEFIYVFGIKNMDKPIGRTVLSFAMFSESKTWINPLAEQWTLDDQIKLLETRKEMNDVFMTKYQTGDAWLELVKKCGWDIEWEVARNKFMYIKRREGPKRSNAPPTGIAGDFEDGSKKSRLYELATYFTIRSHKYNFPRVIDTSAFDPFSMNSSTQIIPDNDVLDLTSNDTSQNQENQNPPISPISPNPSFSPIYNWDDDNNNTDDPFPEPEAPDKSSQTSTSSKSSNNATVTNDKKSSPSLYHRKRRKNMTQNDIMMKTSESIEKMANDLSKLTSGTLEYLNFSKELKLKTFKKKYETVDLTDES</sequence>
<feature type="region of interest" description="Disordered" evidence="1">
    <location>
        <begin position="244"/>
        <end position="339"/>
    </location>
</feature>
<reference evidence="3" key="1">
    <citation type="submission" date="2011-08" db="EMBL/GenBank/DDBJ databases">
        <authorList>
            <person name="Rombauts S."/>
        </authorList>
    </citation>
    <scope>NUCLEOTIDE SEQUENCE</scope>
    <source>
        <strain evidence="3">London</strain>
    </source>
</reference>
<name>T1KEI7_TETUR</name>
<feature type="region of interest" description="Disordered" evidence="1">
    <location>
        <begin position="1"/>
        <end position="44"/>
    </location>
</feature>
<feature type="compositionally biased region" description="Polar residues" evidence="1">
    <location>
        <begin position="249"/>
        <end position="259"/>
    </location>
</feature>